<feature type="compositionally biased region" description="Basic residues" evidence="5">
    <location>
        <begin position="1"/>
        <end position="11"/>
    </location>
</feature>
<keyword evidence="1" id="KW-0436">Ligase</keyword>
<feature type="region of interest" description="Disordered" evidence="5">
    <location>
        <begin position="1"/>
        <end position="23"/>
    </location>
</feature>
<evidence type="ECO:0000256" key="3">
    <source>
        <dbReference type="ARBA" id="ARBA00022840"/>
    </source>
</evidence>
<dbReference type="InterPro" id="IPR017959">
    <property type="entry name" value="Asn/Gln-tRNA_amidoTrfase_suB/E"/>
</dbReference>
<evidence type="ECO:0000256" key="4">
    <source>
        <dbReference type="ARBA" id="ARBA00022917"/>
    </source>
</evidence>
<dbReference type="SUPFAM" id="SSF55931">
    <property type="entry name" value="Glutamine synthetase/guanido kinase"/>
    <property type="match status" value="1"/>
</dbReference>
<evidence type="ECO:0000256" key="1">
    <source>
        <dbReference type="ARBA" id="ARBA00022598"/>
    </source>
</evidence>
<comment type="caution">
    <text evidence="7">The sequence shown here is derived from an EMBL/GenBank/DDBJ whole genome shotgun (WGS) entry which is preliminary data.</text>
</comment>
<dbReference type="PANTHER" id="PTHR11659:SF0">
    <property type="entry name" value="GLUTAMYL-TRNA(GLN) AMIDOTRANSFERASE SUBUNIT B, MITOCHONDRIAL"/>
    <property type="match status" value="1"/>
</dbReference>
<dbReference type="InterPro" id="IPR006075">
    <property type="entry name" value="Asn/Gln-tRNA_Trfase_suB/E_cat"/>
</dbReference>
<evidence type="ECO:0000259" key="6">
    <source>
        <dbReference type="Pfam" id="PF02934"/>
    </source>
</evidence>
<keyword evidence="2" id="KW-0547">Nucleotide-binding</keyword>
<proteinExistence type="predicted"/>
<keyword evidence="4" id="KW-0648">Protein biosynthesis</keyword>
<feature type="compositionally biased region" description="Polar residues" evidence="5">
    <location>
        <begin position="14"/>
        <end position="23"/>
    </location>
</feature>
<organism evidence="7 8">
    <name type="scientific">Forsythia ovata</name>
    <dbReference type="NCBI Taxonomy" id="205694"/>
    <lineage>
        <taxon>Eukaryota</taxon>
        <taxon>Viridiplantae</taxon>
        <taxon>Streptophyta</taxon>
        <taxon>Embryophyta</taxon>
        <taxon>Tracheophyta</taxon>
        <taxon>Spermatophyta</taxon>
        <taxon>Magnoliopsida</taxon>
        <taxon>eudicotyledons</taxon>
        <taxon>Gunneridae</taxon>
        <taxon>Pentapetalae</taxon>
        <taxon>asterids</taxon>
        <taxon>lamiids</taxon>
        <taxon>Lamiales</taxon>
        <taxon>Oleaceae</taxon>
        <taxon>Forsythieae</taxon>
        <taxon>Forsythia</taxon>
    </lineage>
</organism>
<dbReference type="GO" id="GO:0005524">
    <property type="term" value="F:ATP binding"/>
    <property type="evidence" value="ECO:0007669"/>
    <property type="project" value="UniProtKB-KW"/>
</dbReference>
<feature type="domain" description="Aspartyl/Glutamyl-tRNA(Gln) amidotransferase subunit B/E catalytic" evidence="6">
    <location>
        <begin position="63"/>
        <end position="144"/>
    </location>
</feature>
<dbReference type="GO" id="GO:0016874">
    <property type="term" value="F:ligase activity"/>
    <property type="evidence" value="ECO:0007669"/>
    <property type="project" value="UniProtKB-KW"/>
</dbReference>
<dbReference type="PANTHER" id="PTHR11659">
    <property type="entry name" value="GLUTAMYL-TRNA GLN AMIDOTRANSFERASE SUBUNIT B MITOCHONDRIAL AND PROKARYOTIC PET112-RELATED"/>
    <property type="match status" value="1"/>
</dbReference>
<dbReference type="AlphaFoldDB" id="A0ABD1V0M5"/>
<accession>A0ABD1V0M5</accession>
<evidence type="ECO:0000313" key="7">
    <source>
        <dbReference type="EMBL" id="KAL2530861.1"/>
    </source>
</evidence>
<dbReference type="Pfam" id="PF02934">
    <property type="entry name" value="GatB_N"/>
    <property type="match status" value="1"/>
</dbReference>
<keyword evidence="8" id="KW-1185">Reference proteome</keyword>
<dbReference type="InterPro" id="IPR014746">
    <property type="entry name" value="Gln_synth/guanido_kin_cat_dom"/>
</dbReference>
<dbReference type="GO" id="GO:0006412">
    <property type="term" value="P:translation"/>
    <property type="evidence" value="ECO:0007669"/>
    <property type="project" value="UniProtKB-KW"/>
</dbReference>
<reference evidence="8" key="1">
    <citation type="submission" date="2024-07" db="EMBL/GenBank/DDBJ databases">
        <title>Two chromosome-level genome assemblies of Korean endemic species Abeliophyllum distichum and Forsythia ovata (Oleaceae).</title>
        <authorList>
            <person name="Jang H."/>
        </authorList>
    </citation>
    <scope>NUCLEOTIDE SEQUENCE [LARGE SCALE GENOMIC DNA]</scope>
</reference>
<sequence length="153" mass="16866">MKKKSAIRRKAKQNEPTTWHSTSQIMVPAAAPTHIHINVGHPTIPTPHTANAVVPAAKNNKWKAALTAFEMALSIGSISTTLCTILKQYFYPDLPKWYLIPQFDVPITTGGYLDVDIPVEFGGGHTRFGITRVHMEENAGKLLDNGRFSQACL</sequence>
<gene>
    <name evidence="7" type="ORF">Fot_23462</name>
</gene>
<protein>
    <submittedName>
        <fullName evidence="7">Glutamyl-tRNA(Gln) amidotransferase subunit B</fullName>
    </submittedName>
</protein>
<evidence type="ECO:0000313" key="8">
    <source>
        <dbReference type="Proteomes" id="UP001604277"/>
    </source>
</evidence>
<dbReference type="Proteomes" id="UP001604277">
    <property type="component" value="Unassembled WGS sequence"/>
</dbReference>
<evidence type="ECO:0000256" key="5">
    <source>
        <dbReference type="SAM" id="MobiDB-lite"/>
    </source>
</evidence>
<evidence type="ECO:0000256" key="2">
    <source>
        <dbReference type="ARBA" id="ARBA00022741"/>
    </source>
</evidence>
<dbReference type="EMBL" id="JBFOLJ010000006">
    <property type="protein sequence ID" value="KAL2530861.1"/>
    <property type="molecule type" value="Genomic_DNA"/>
</dbReference>
<name>A0ABD1V0M5_9LAMI</name>
<keyword evidence="3" id="KW-0067">ATP-binding</keyword>